<evidence type="ECO:0000256" key="1">
    <source>
        <dbReference type="ARBA" id="ARBA00022490"/>
    </source>
</evidence>
<evidence type="ECO:0000256" key="2">
    <source>
        <dbReference type="ARBA" id="ARBA00022517"/>
    </source>
</evidence>
<keyword evidence="1 3" id="KW-0963">Cytoplasm</keyword>
<evidence type="ECO:0000313" key="7">
    <source>
        <dbReference type="Proteomes" id="UP000238937"/>
    </source>
</evidence>
<dbReference type="Proteomes" id="UP000238937">
    <property type="component" value="Unassembled WGS sequence"/>
</dbReference>
<evidence type="ECO:0000256" key="3">
    <source>
        <dbReference type="HAMAP-Rule" id="MF_01077"/>
    </source>
</evidence>
<accession>A0A2T1FMZ9</accession>
<proteinExistence type="inferred from homology"/>
<dbReference type="Gene3D" id="2.30.30.180">
    <property type="entry name" value="Ribosome maturation factor RimP, C-terminal domain"/>
    <property type="match status" value="1"/>
</dbReference>
<evidence type="ECO:0000259" key="4">
    <source>
        <dbReference type="Pfam" id="PF02576"/>
    </source>
</evidence>
<evidence type="ECO:0000313" key="6">
    <source>
        <dbReference type="EMBL" id="PSB46387.1"/>
    </source>
</evidence>
<reference evidence="6 7" key="1">
    <citation type="submission" date="2018-03" db="EMBL/GenBank/DDBJ databases">
        <title>The ancient ancestry and fast evolution of plastids.</title>
        <authorList>
            <person name="Moore K.R."/>
            <person name="Magnabosco C."/>
            <person name="Momper L."/>
            <person name="Gold D.A."/>
            <person name="Bosak T."/>
            <person name="Fournier G.P."/>
        </authorList>
    </citation>
    <scope>NUCLEOTIDE SEQUENCE [LARGE SCALE GENOMIC DNA]</scope>
    <source>
        <strain evidence="6 7">CCALA 037</strain>
    </source>
</reference>
<dbReference type="GO" id="GO:0006412">
    <property type="term" value="P:translation"/>
    <property type="evidence" value="ECO:0007669"/>
    <property type="project" value="TreeGrafter"/>
</dbReference>
<dbReference type="InterPro" id="IPR035956">
    <property type="entry name" value="RimP_N_sf"/>
</dbReference>
<comment type="caution">
    <text evidence="6">The sequence shown here is derived from an EMBL/GenBank/DDBJ whole genome shotgun (WGS) entry which is preliminary data.</text>
</comment>
<evidence type="ECO:0000259" key="5">
    <source>
        <dbReference type="Pfam" id="PF17384"/>
    </source>
</evidence>
<dbReference type="PANTHER" id="PTHR33867">
    <property type="entry name" value="RIBOSOME MATURATION FACTOR RIMP"/>
    <property type="match status" value="1"/>
</dbReference>
<dbReference type="OrthoDB" id="9805006at2"/>
<dbReference type="PANTHER" id="PTHR33867:SF1">
    <property type="entry name" value="RIBOSOME MATURATION FACTOR RIMP"/>
    <property type="match status" value="1"/>
</dbReference>
<dbReference type="GO" id="GO:0005829">
    <property type="term" value="C:cytosol"/>
    <property type="evidence" value="ECO:0007669"/>
    <property type="project" value="TreeGrafter"/>
</dbReference>
<dbReference type="NCBIfam" id="NF000935">
    <property type="entry name" value="PRK00092.3-3"/>
    <property type="match status" value="1"/>
</dbReference>
<dbReference type="EMBL" id="PVWO01000481">
    <property type="protein sequence ID" value="PSB46387.1"/>
    <property type="molecule type" value="Genomic_DNA"/>
</dbReference>
<feature type="domain" description="Ribosome maturation factor RimP C-terminal" evidence="5">
    <location>
        <begin position="88"/>
        <end position="149"/>
    </location>
</feature>
<protein>
    <recommendedName>
        <fullName evidence="3">Ribosome maturation factor RimP</fullName>
    </recommendedName>
</protein>
<dbReference type="GO" id="GO:0000028">
    <property type="term" value="P:ribosomal small subunit assembly"/>
    <property type="evidence" value="ECO:0007669"/>
    <property type="project" value="TreeGrafter"/>
</dbReference>
<dbReference type="InterPro" id="IPR028989">
    <property type="entry name" value="RimP_N"/>
</dbReference>
<dbReference type="Gene3D" id="3.30.300.70">
    <property type="entry name" value="RimP-like superfamily, N-terminal"/>
    <property type="match status" value="1"/>
</dbReference>
<dbReference type="InterPro" id="IPR028998">
    <property type="entry name" value="RimP_C"/>
</dbReference>
<comment type="function">
    <text evidence="3">Required for maturation of 30S ribosomal subunits.</text>
</comment>
<dbReference type="CDD" id="cd01734">
    <property type="entry name" value="YlxS_C"/>
    <property type="match status" value="1"/>
</dbReference>
<comment type="similarity">
    <text evidence="3">Belongs to the RimP family.</text>
</comment>
<feature type="domain" description="Ribosome maturation factor RimP N-terminal" evidence="4">
    <location>
        <begin position="12"/>
        <end position="84"/>
    </location>
</feature>
<dbReference type="SUPFAM" id="SSF75420">
    <property type="entry name" value="YhbC-like, N-terminal domain"/>
    <property type="match status" value="1"/>
</dbReference>
<keyword evidence="2 3" id="KW-0690">Ribosome biogenesis</keyword>
<name>A0A2T1FMZ9_9CYAN</name>
<dbReference type="FunFam" id="3.30.300.70:FF:000001">
    <property type="entry name" value="Ribosome maturation factor RimP"/>
    <property type="match status" value="1"/>
</dbReference>
<dbReference type="HAMAP" id="MF_01077">
    <property type="entry name" value="RimP"/>
    <property type="match status" value="1"/>
</dbReference>
<dbReference type="Pfam" id="PF17384">
    <property type="entry name" value="DUF150_C"/>
    <property type="match status" value="1"/>
</dbReference>
<dbReference type="Pfam" id="PF02576">
    <property type="entry name" value="RimP_N"/>
    <property type="match status" value="1"/>
</dbReference>
<organism evidence="6 7">
    <name type="scientific">Chamaesiphon polymorphus CCALA 037</name>
    <dbReference type="NCBI Taxonomy" id="2107692"/>
    <lineage>
        <taxon>Bacteria</taxon>
        <taxon>Bacillati</taxon>
        <taxon>Cyanobacteriota</taxon>
        <taxon>Cyanophyceae</taxon>
        <taxon>Gomontiellales</taxon>
        <taxon>Chamaesiphonaceae</taxon>
        <taxon>Chamaesiphon</taxon>
    </lineage>
</organism>
<dbReference type="RefSeq" id="WP_106311244.1">
    <property type="nucleotide sequence ID" value="NZ_PVWO01000481.1"/>
</dbReference>
<gene>
    <name evidence="3" type="primary">rimP</name>
    <name evidence="6" type="ORF">C7B77_24835</name>
</gene>
<dbReference type="SUPFAM" id="SSF74942">
    <property type="entry name" value="YhbC-like, C-terminal domain"/>
    <property type="match status" value="1"/>
</dbReference>
<dbReference type="AlphaFoldDB" id="A0A2T1FMZ9"/>
<comment type="subcellular location">
    <subcellularLocation>
        <location evidence="3">Cytoplasm</location>
    </subcellularLocation>
</comment>
<dbReference type="InterPro" id="IPR036847">
    <property type="entry name" value="RimP_C_sf"/>
</dbReference>
<keyword evidence="7" id="KW-1185">Reference proteome</keyword>
<dbReference type="InterPro" id="IPR003728">
    <property type="entry name" value="Ribosome_maturation_RimP"/>
</dbReference>
<sequence>MAHPLIPQITDIANPIAADLGLELVAVIFHTHERPPSLRIDIRNPVADTGLQDCERMSRALEAALDAKELIPFAYALEVSSPGTSRQLTTDREFNAFGGFAVEVTTDLPWDGKTEWQGQLIRRDDTNIYLSLKGRTIEIPRELVAKVYLHDK</sequence>